<accession>A0A0N7H2M1</accession>
<reference evidence="2 3" key="2">
    <citation type="journal article" date="2018" name="Nature">
        <title>Mutant phenotypes for thousands of bacterial genes of unknown function.</title>
        <authorList>
            <person name="Price M.N."/>
            <person name="Wetmore K.M."/>
            <person name="Waters R.J."/>
            <person name="Callaghan M."/>
            <person name="Ray J."/>
            <person name="Liu H."/>
            <person name="Kuehl J.V."/>
            <person name="Melnyk R.A."/>
            <person name="Lamson J.S."/>
            <person name="Suh Y."/>
            <person name="Carlson H.K."/>
            <person name="Esquivel Z."/>
            <person name="Sadeeshkumar H."/>
            <person name="Chakraborty R."/>
            <person name="Zane G.M."/>
            <person name="Rubin B.E."/>
            <person name="Wall J.D."/>
            <person name="Visel A."/>
            <person name="Bristow J."/>
            <person name="Blow M.J."/>
            <person name="Arkin A.P."/>
            <person name="Deutschbauer A.M."/>
        </authorList>
    </citation>
    <scope>NUCLEOTIDE SEQUENCE [LARGE SCALE GENOMIC DNA]</scope>
    <source>
        <strain evidence="2 3">FW300-N2C3</strain>
    </source>
</reference>
<evidence type="ECO:0000256" key="1">
    <source>
        <dbReference type="SAM" id="Phobius"/>
    </source>
</evidence>
<sequence>MLEHLQALPGSLFIVLTTIVGFHAAIAIFEETISETTRAKIGHHLLVGDFRKGTRKVLEIYLSLNNTLFGKQILSLRSFGVSVILTSIWGACFMLNYGYTFPEFKNALYMIAQTPNLRSLATLAFFVVLLIDFLSISITRKIYRTTVAKGKKSFLLAAIADLSCSISLYYIGISIFKFSLSDQFFLSLADSLRIWFSPTEMTMGVQVVKDFDFSSGHYTDANTFEFDTPLETMVTYLFPEGVFFISSLMTSIWLWMYLLAYTAAWLMVRINKFKKVVLPHLNIDKKPLTTLTGVATAILMLCMIGSALLKLK</sequence>
<dbReference type="OrthoDB" id="7069281at2"/>
<keyword evidence="1" id="KW-0472">Membrane</keyword>
<feature type="transmembrane region" description="Helical" evidence="1">
    <location>
        <begin position="154"/>
        <end position="176"/>
    </location>
</feature>
<feature type="transmembrane region" description="Helical" evidence="1">
    <location>
        <begin position="12"/>
        <end position="29"/>
    </location>
</feature>
<gene>
    <name evidence="2" type="ORF">AO356_20635</name>
</gene>
<feature type="transmembrane region" description="Helical" evidence="1">
    <location>
        <begin position="119"/>
        <end position="142"/>
    </location>
</feature>
<dbReference type="Proteomes" id="UP000059425">
    <property type="component" value="Chromosome"/>
</dbReference>
<proteinExistence type="predicted"/>
<dbReference type="RefSeq" id="WP_060741311.1">
    <property type="nucleotide sequence ID" value="NZ_CP012831.1"/>
</dbReference>
<name>A0A0N7H2M1_PSEFL</name>
<protein>
    <submittedName>
        <fullName evidence="2">Uncharacterized protein</fullName>
    </submittedName>
</protein>
<dbReference type="EMBL" id="CP012831">
    <property type="protein sequence ID" value="ALI09124.1"/>
    <property type="molecule type" value="Genomic_DNA"/>
</dbReference>
<keyword evidence="1" id="KW-0812">Transmembrane</keyword>
<feature type="transmembrane region" description="Helical" evidence="1">
    <location>
        <begin position="79"/>
        <end position="99"/>
    </location>
</feature>
<dbReference type="AlphaFoldDB" id="A0A0N7H2M1"/>
<feature type="transmembrane region" description="Helical" evidence="1">
    <location>
        <begin position="288"/>
        <end position="309"/>
    </location>
</feature>
<organism evidence="2 3">
    <name type="scientific">Pseudomonas fluorescens</name>
    <dbReference type="NCBI Taxonomy" id="294"/>
    <lineage>
        <taxon>Bacteria</taxon>
        <taxon>Pseudomonadati</taxon>
        <taxon>Pseudomonadota</taxon>
        <taxon>Gammaproteobacteria</taxon>
        <taxon>Pseudomonadales</taxon>
        <taxon>Pseudomonadaceae</taxon>
        <taxon>Pseudomonas</taxon>
    </lineage>
</organism>
<feature type="transmembrane region" description="Helical" evidence="1">
    <location>
        <begin position="242"/>
        <end position="268"/>
    </location>
</feature>
<evidence type="ECO:0000313" key="2">
    <source>
        <dbReference type="EMBL" id="ALI09124.1"/>
    </source>
</evidence>
<evidence type="ECO:0000313" key="3">
    <source>
        <dbReference type="Proteomes" id="UP000059425"/>
    </source>
</evidence>
<keyword evidence="1" id="KW-1133">Transmembrane helix</keyword>
<reference evidence="3" key="1">
    <citation type="submission" date="2015-09" db="EMBL/GenBank/DDBJ databases">
        <title>Whole genome sequence of Pseudomonas fluorescens FW300-N2C3.</title>
        <authorList>
            <person name="Ray J."/>
            <person name="Melnyk R."/>
            <person name="Deutschbauer A."/>
        </authorList>
    </citation>
    <scope>NUCLEOTIDE SEQUENCE [LARGE SCALE GENOMIC DNA]</scope>
    <source>
        <strain evidence="3">FW300-N2C3</strain>
    </source>
</reference>